<gene>
    <name evidence="1" type="ORF">GALL_299560</name>
</gene>
<dbReference type="AlphaFoldDB" id="A0A1J5QX84"/>
<reference evidence="1" key="1">
    <citation type="submission" date="2016-10" db="EMBL/GenBank/DDBJ databases">
        <title>Sequence of Gallionella enrichment culture.</title>
        <authorList>
            <person name="Poehlein A."/>
            <person name="Muehling M."/>
            <person name="Daniel R."/>
        </authorList>
    </citation>
    <scope>NUCLEOTIDE SEQUENCE</scope>
</reference>
<sequence length="33" mass="3975">MRFDILQVSHHLKTIHARHLQVKQNQIETIILI</sequence>
<organism evidence="1">
    <name type="scientific">mine drainage metagenome</name>
    <dbReference type="NCBI Taxonomy" id="410659"/>
    <lineage>
        <taxon>unclassified sequences</taxon>
        <taxon>metagenomes</taxon>
        <taxon>ecological metagenomes</taxon>
    </lineage>
</organism>
<protein>
    <submittedName>
        <fullName evidence="1">Uncharacterized protein</fullName>
    </submittedName>
</protein>
<name>A0A1J5QX84_9ZZZZ</name>
<proteinExistence type="predicted"/>
<evidence type="ECO:0000313" key="1">
    <source>
        <dbReference type="EMBL" id="OIQ88184.1"/>
    </source>
</evidence>
<comment type="caution">
    <text evidence="1">The sequence shown here is derived from an EMBL/GenBank/DDBJ whole genome shotgun (WGS) entry which is preliminary data.</text>
</comment>
<accession>A0A1J5QX84</accession>
<dbReference type="EMBL" id="MLJW01000384">
    <property type="protein sequence ID" value="OIQ88184.1"/>
    <property type="molecule type" value="Genomic_DNA"/>
</dbReference>